<organism evidence="2 3">
    <name type="scientific">Enterococcus phage vB_EfaP_Efmus1</name>
    <dbReference type="NCBI Taxonomy" id="2546625"/>
    <lineage>
        <taxon>Viruses</taxon>
        <taxon>Duplodnaviria</taxon>
        <taxon>Heunggongvirae</taxon>
        <taxon>Uroviricota</taxon>
        <taxon>Caudoviricetes</taxon>
        <taxon>Rountreeviridae</taxon>
        <taxon>Sarlesvirinae</taxon>
        <taxon>Copernicusvirus</taxon>
        <taxon>Copernicusvirus Efmus1</taxon>
    </lineage>
</organism>
<dbReference type="KEGG" id="vg:56214539"/>
<evidence type="ECO:0000313" key="2">
    <source>
        <dbReference type="EMBL" id="QBZ69497.1"/>
    </source>
</evidence>
<dbReference type="Proteomes" id="UP000297164">
    <property type="component" value="Segment"/>
</dbReference>
<keyword evidence="3" id="KW-1185">Reference proteome</keyword>
<protein>
    <submittedName>
        <fullName evidence="2">Uncharacterized protein</fullName>
    </submittedName>
</protein>
<reference evidence="2 3" key="1">
    <citation type="submission" date="2019-03" db="EMBL/GenBank/DDBJ databases">
        <title>Bacteriophages that Target Cytolytic Enterococcus faecalis Reduce Features of Ethanol-induced Liver Disease.</title>
        <authorList>
            <person name="Fouts D.E."/>
            <person name="Duan Y."/>
            <person name="White R.C."/>
            <person name="Nguyen K."/>
            <person name="Singh I."/>
            <person name="Schnabl B."/>
        </authorList>
    </citation>
    <scope>NUCLEOTIDE SEQUENCE [LARGE SCALE GENOMIC DNA]</scope>
</reference>
<dbReference type="EMBL" id="MK721195">
    <property type="protein sequence ID" value="QBZ69497.1"/>
    <property type="molecule type" value="Genomic_DNA"/>
</dbReference>
<proteinExistence type="predicted"/>
<name>A0A4D6DT03_9CAUD</name>
<keyword evidence="1" id="KW-0175">Coiled coil</keyword>
<evidence type="ECO:0000313" key="3">
    <source>
        <dbReference type="Proteomes" id="UP000297164"/>
    </source>
</evidence>
<dbReference type="GeneID" id="56214539"/>
<sequence length="206" mass="24121">MKYTENDLQLGDKLLCTKSEVDHWISGKMYELKLNNLGVLEVKDEDGDEAYSRYLLGCLNKEWDLVEFELIKEENNMQEFKVGDLVEVVKNNSHAYKNKSDLFQAGDTAVVTEVMGFNVRICEKGAGNKYFGNVISKHEIKKVEEIQKLTEYEEEELVLRFAEKIVQKNKTIWKIEDLKEELEVNETYLEKIRKEIKEITKKLLTK</sequence>
<feature type="coiled-coil region" evidence="1">
    <location>
        <begin position="135"/>
        <end position="195"/>
    </location>
</feature>
<evidence type="ECO:0000256" key="1">
    <source>
        <dbReference type="SAM" id="Coils"/>
    </source>
</evidence>
<dbReference type="RefSeq" id="YP_009908970.1">
    <property type="nucleotide sequence ID" value="NC_049938.1"/>
</dbReference>
<accession>A0A4D6DT03</accession>